<dbReference type="Gene3D" id="3.40.720.10">
    <property type="entry name" value="Alkaline Phosphatase, subunit A"/>
    <property type="match status" value="1"/>
</dbReference>
<dbReference type="AlphaFoldDB" id="A0A934RYG5"/>
<dbReference type="InterPro" id="IPR024607">
    <property type="entry name" value="Sulfatase_CS"/>
</dbReference>
<evidence type="ECO:0000256" key="5">
    <source>
        <dbReference type="SAM" id="SignalP"/>
    </source>
</evidence>
<comment type="similarity">
    <text evidence="1">Belongs to the sulfatase family.</text>
</comment>
<keyword evidence="2" id="KW-0479">Metal-binding</keyword>
<dbReference type="SUPFAM" id="SSF53649">
    <property type="entry name" value="Alkaline phosphatase-like"/>
    <property type="match status" value="1"/>
</dbReference>
<keyword evidence="8" id="KW-1185">Reference proteome</keyword>
<dbReference type="InterPro" id="IPR050738">
    <property type="entry name" value="Sulfatase"/>
</dbReference>
<feature type="signal peptide" evidence="5">
    <location>
        <begin position="1"/>
        <end position="23"/>
    </location>
</feature>
<evidence type="ECO:0000313" key="8">
    <source>
        <dbReference type="Proteomes" id="UP000617628"/>
    </source>
</evidence>
<dbReference type="InterPro" id="IPR000917">
    <property type="entry name" value="Sulfatase_N"/>
</dbReference>
<dbReference type="EMBL" id="JAENIL010000068">
    <property type="protein sequence ID" value="MBK1880045.1"/>
    <property type="molecule type" value="Genomic_DNA"/>
</dbReference>
<dbReference type="Gene3D" id="3.30.1120.10">
    <property type="match status" value="1"/>
</dbReference>
<dbReference type="PANTHER" id="PTHR42693:SF53">
    <property type="entry name" value="ENDO-4-O-SULFATASE"/>
    <property type="match status" value="1"/>
</dbReference>
<keyword evidence="5" id="KW-0732">Signal</keyword>
<dbReference type="PANTHER" id="PTHR42693">
    <property type="entry name" value="ARYLSULFATASE FAMILY MEMBER"/>
    <property type="match status" value="1"/>
</dbReference>
<dbReference type="InterPro" id="IPR017850">
    <property type="entry name" value="Alkaline_phosphatase_core_sf"/>
</dbReference>
<evidence type="ECO:0000313" key="7">
    <source>
        <dbReference type="EMBL" id="MBK1880045.1"/>
    </source>
</evidence>
<dbReference type="GO" id="GO:0046872">
    <property type="term" value="F:metal ion binding"/>
    <property type="evidence" value="ECO:0007669"/>
    <property type="project" value="UniProtKB-KW"/>
</dbReference>
<evidence type="ECO:0000256" key="2">
    <source>
        <dbReference type="ARBA" id="ARBA00022723"/>
    </source>
</evidence>
<sequence length="466" mass="51827">MKYLIYFLFGILTNFNFSLSSFAAQQPLPNFVVIFTDDQGYGDLSCFGGTHVETPRIDKMATEGAKLTSFYVAAPVCTPSRAALMTGSYPKRIDMATGSRFGVLLSADSKGLHPNEITIAETLKSVGYKTGMFGKWHLGDQPELLPTRQGFDEHFGIPYSHDIHPYHPRQDHFQFPALPLLDGETVIEMDPDADFLTKRITERAVDFIKRHKEDPFFLYIPHPIPHTPLHVSPPLMESISSAIKNELKKEDGNIDYKTRNKLFKQAIAEIDWSVGEILDTLKAQGIDENTLVLFTSDNGPAVGNAGPLKGKKGSTFKGGMREATVVRWPGKIPAGSSNNELMTAMDLHPTFAKLAGATLPSDRIIDGKDVWSTLIGKAKTPHDAFFYHRGNNLQAVRSKDWKLHLKDGKPSALFDLKTDIGESEDLLANHPKIANKLMAYVREFEKDLAENSRPAAFVENPKALKR</sequence>
<evidence type="ECO:0000256" key="4">
    <source>
        <dbReference type="ARBA" id="ARBA00022837"/>
    </source>
</evidence>
<evidence type="ECO:0000256" key="1">
    <source>
        <dbReference type="ARBA" id="ARBA00008779"/>
    </source>
</evidence>
<dbReference type="Proteomes" id="UP000617628">
    <property type="component" value="Unassembled WGS sequence"/>
</dbReference>
<dbReference type="RefSeq" id="WP_200358558.1">
    <property type="nucleotide sequence ID" value="NZ_JBHLTO010000002.1"/>
</dbReference>
<evidence type="ECO:0000256" key="3">
    <source>
        <dbReference type="ARBA" id="ARBA00022801"/>
    </source>
</evidence>
<comment type="caution">
    <text evidence="7">The sequence shown here is derived from an EMBL/GenBank/DDBJ whole genome shotgun (WGS) entry which is preliminary data.</text>
</comment>
<keyword evidence="3" id="KW-0378">Hydrolase</keyword>
<reference evidence="7" key="1">
    <citation type="submission" date="2021-01" db="EMBL/GenBank/DDBJ databases">
        <title>Modified the classification status of verrucomicrobia.</title>
        <authorList>
            <person name="Feng X."/>
        </authorList>
    </citation>
    <scope>NUCLEOTIDE SEQUENCE</scope>
    <source>
        <strain evidence="7">KCTC 13126</strain>
    </source>
</reference>
<protein>
    <submittedName>
        <fullName evidence="7">Sulfatase</fullName>
    </submittedName>
</protein>
<dbReference type="Pfam" id="PF00884">
    <property type="entry name" value="Sulfatase"/>
    <property type="match status" value="1"/>
</dbReference>
<name>A0A934RYG5_9BACT</name>
<feature type="chain" id="PRO_5037588507" evidence="5">
    <location>
        <begin position="24"/>
        <end position="466"/>
    </location>
</feature>
<evidence type="ECO:0000259" key="6">
    <source>
        <dbReference type="Pfam" id="PF00884"/>
    </source>
</evidence>
<proteinExistence type="inferred from homology"/>
<dbReference type="GO" id="GO:0004065">
    <property type="term" value="F:arylsulfatase activity"/>
    <property type="evidence" value="ECO:0007669"/>
    <property type="project" value="TreeGrafter"/>
</dbReference>
<keyword evidence="4" id="KW-0106">Calcium</keyword>
<feature type="domain" description="Sulfatase N-terminal" evidence="6">
    <location>
        <begin position="29"/>
        <end position="357"/>
    </location>
</feature>
<dbReference type="CDD" id="cd16026">
    <property type="entry name" value="GALNS_like"/>
    <property type="match status" value="1"/>
</dbReference>
<gene>
    <name evidence="7" type="ORF">JIN87_24385</name>
</gene>
<accession>A0A934RYG5</accession>
<dbReference type="PROSITE" id="PS00523">
    <property type="entry name" value="SULFATASE_1"/>
    <property type="match status" value="1"/>
</dbReference>
<organism evidence="7 8">
    <name type="scientific">Pelagicoccus mobilis</name>
    <dbReference type="NCBI Taxonomy" id="415221"/>
    <lineage>
        <taxon>Bacteria</taxon>
        <taxon>Pseudomonadati</taxon>
        <taxon>Verrucomicrobiota</taxon>
        <taxon>Opitutia</taxon>
        <taxon>Puniceicoccales</taxon>
        <taxon>Pelagicoccaceae</taxon>
        <taxon>Pelagicoccus</taxon>
    </lineage>
</organism>